<dbReference type="GO" id="GO:0070401">
    <property type="term" value="F:NADP+ binding"/>
    <property type="evidence" value="ECO:0007669"/>
    <property type="project" value="UniProtKB-UniRule"/>
</dbReference>
<reference evidence="13 14" key="1">
    <citation type="submission" date="2017-04" db="EMBL/GenBank/DDBJ databases">
        <authorList>
            <person name="Varghese N."/>
            <person name="Submissions S."/>
        </authorList>
    </citation>
    <scope>NUCLEOTIDE SEQUENCE [LARGE SCALE GENOMIC DNA]</scope>
    <source>
        <strain evidence="13 14">DSM 9789</strain>
    </source>
</reference>
<evidence type="ECO:0000256" key="4">
    <source>
        <dbReference type="ARBA" id="ARBA00022741"/>
    </source>
</evidence>
<evidence type="ECO:0000256" key="9">
    <source>
        <dbReference type="ARBA" id="ARBA00023277"/>
    </source>
</evidence>
<dbReference type="AlphaFoldDB" id="A0A8G2FXG4"/>
<dbReference type="GO" id="GO:0008270">
    <property type="term" value="F:zinc ion binding"/>
    <property type="evidence" value="ECO:0007669"/>
    <property type="project" value="UniProtKB-UniRule"/>
</dbReference>
<dbReference type="EMBL" id="FWYE01000003">
    <property type="protein sequence ID" value="SMD31280.1"/>
    <property type="molecule type" value="Genomic_DNA"/>
</dbReference>
<dbReference type="GO" id="GO:0047936">
    <property type="term" value="F:glucose 1-dehydrogenase [NAD(P)+] activity"/>
    <property type="evidence" value="ECO:0007669"/>
    <property type="project" value="UniProtKB-UniRule"/>
</dbReference>
<evidence type="ECO:0000256" key="3">
    <source>
        <dbReference type="ARBA" id="ARBA00022723"/>
    </source>
</evidence>
<dbReference type="GO" id="GO:0051262">
    <property type="term" value="P:protein tetramerization"/>
    <property type="evidence" value="ECO:0007669"/>
    <property type="project" value="UniProtKB-ARBA"/>
</dbReference>
<dbReference type="GO" id="GO:0033498">
    <property type="term" value="P:galactose catabolic process via D-galactonate"/>
    <property type="evidence" value="ECO:0007669"/>
    <property type="project" value="UniProtKB-ARBA"/>
</dbReference>
<comment type="subunit">
    <text evidence="2">Homotetramer.</text>
</comment>
<dbReference type="GO" id="GO:0070403">
    <property type="term" value="F:NAD+ binding"/>
    <property type="evidence" value="ECO:0007669"/>
    <property type="project" value="UniProtKB-UniRule"/>
</dbReference>
<keyword evidence="5 10" id="KW-0862">Zinc</keyword>
<dbReference type="Proteomes" id="UP000192315">
    <property type="component" value="Unassembled WGS sequence"/>
</dbReference>
<dbReference type="InterPro" id="IPR026583">
    <property type="entry name" value="Glc_1-DH_arc"/>
</dbReference>
<dbReference type="Gene3D" id="3.90.180.10">
    <property type="entry name" value="Medium-chain alcohol dehydrogenases, catalytic domain"/>
    <property type="match status" value="1"/>
</dbReference>
<dbReference type="Pfam" id="PF08240">
    <property type="entry name" value="ADH_N"/>
    <property type="match status" value="1"/>
</dbReference>
<evidence type="ECO:0000256" key="5">
    <source>
        <dbReference type="ARBA" id="ARBA00022833"/>
    </source>
</evidence>
<comment type="similarity">
    <text evidence="10">Belongs to the zinc-containing alcohol dehydrogenase family. Glucose 1-dehydrogenase subfamily.</text>
</comment>
<feature type="binding site" evidence="10">
    <location>
        <position position="116"/>
    </location>
    <ligand>
        <name>substrate</name>
    </ligand>
</feature>
<feature type="binding site" evidence="10">
    <location>
        <position position="347"/>
    </location>
    <ligand>
        <name>NADP(+)</name>
        <dbReference type="ChEBI" id="CHEBI:58349"/>
    </ligand>
</feature>
<evidence type="ECO:0000259" key="11">
    <source>
        <dbReference type="Pfam" id="PF08240"/>
    </source>
</evidence>
<evidence type="ECO:0000256" key="6">
    <source>
        <dbReference type="ARBA" id="ARBA00022857"/>
    </source>
</evidence>
<dbReference type="CDD" id="cd08230">
    <property type="entry name" value="glucose_DH"/>
    <property type="match status" value="1"/>
</dbReference>
<feature type="binding site" evidence="10">
    <location>
        <position position="304"/>
    </location>
    <ligand>
        <name>substrate</name>
    </ligand>
</feature>
<dbReference type="InterPro" id="IPR031640">
    <property type="entry name" value="Glu_dehyd_C"/>
</dbReference>
<dbReference type="SUPFAM" id="SSF51735">
    <property type="entry name" value="NAD(P)-binding Rossmann-fold domains"/>
    <property type="match status" value="1"/>
</dbReference>
<dbReference type="InterPro" id="IPR036291">
    <property type="entry name" value="NAD(P)-bd_dom_sf"/>
</dbReference>
<dbReference type="GO" id="GO:0047910">
    <property type="term" value="F:galactose 1-dehydrogenase (NADP+) activity"/>
    <property type="evidence" value="ECO:0007669"/>
    <property type="project" value="UniProtKB-ARBA"/>
</dbReference>
<dbReference type="FunFam" id="3.40.50.720:FF:000957">
    <property type="entry name" value="Glucose 1-dehydrogenase"/>
    <property type="match status" value="1"/>
</dbReference>
<dbReference type="PANTHER" id="PTHR43401:SF2">
    <property type="entry name" value="L-THREONINE 3-DEHYDROGENASE"/>
    <property type="match status" value="1"/>
</dbReference>
<evidence type="ECO:0000259" key="12">
    <source>
        <dbReference type="Pfam" id="PF16912"/>
    </source>
</evidence>
<dbReference type="GO" id="GO:0005534">
    <property type="term" value="F:galactose binding"/>
    <property type="evidence" value="ECO:0007669"/>
    <property type="project" value="UniProtKB-ARBA"/>
</dbReference>
<feature type="domain" description="Alcohol dehydrogenase-like N-terminal" evidence="11">
    <location>
        <begin position="28"/>
        <end position="142"/>
    </location>
</feature>
<keyword evidence="14" id="KW-1185">Reference proteome</keyword>
<comment type="caution">
    <text evidence="10">Lacks conserved residue(s) required for the propagation of feature annotation.</text>
</comment>
<dbReference type="Pfam" id="PF16912">
    <property type="entry name" value="Glu_dehyd_C"/>
    <property type="match status" value="1"/>
</dbReference>
<feature type="domain" description="Glucose dehydrogenase C-terminal" evidence="12">
    <location>
        <begin position="147"/>
        <end position="357"/>
    </location>
</feature>
<dbReference type="PANTHER" id="PTHR43401">
    <property type="entry name" value="L-THREONINE 3-DEHYDROGENASE"/>
    <property type="match status" value="1"/>
</dbReference>
<comment type="catalytic activity">
    <reaction evidence="10">
        <text>D-glucose + NAD(+) = D-glucono-1,5-lactone + NADH + H(+)</text>
        <dbReference type="Rhea" id="RHEA:14293"/>
        <dbReference type="ChEBI" id="CHEBI:4167"/>
        <dbReference type="ChEBI" id="CHEBI:15378"/>
        <dbReference type="ChEBI" id="CHEBI:16217"/>
        <dbReference type="ChEBI" id="CHEBI:57540"/>
        <dbReference type="ChEBI" id="CHEBI:57945"/>
        <dbReference type="EC" id="1.1.1.47"/>
    </reaction>
</comment>
<evidence type="ECO:0000256" key="2">
    <source>
        <dbReference type="ARBA" id="ARBA00011881"/>
    </source>
</evidence>
<comment type="catalytic activity">
    <reaction evidence="10">
        <text>D-glucose + NADP(+) = D-glucono-1,5-lactone + NADPH + H(+)</text>
        <dbReference type="Rhea" id="RHEA:14405"/>
        <dbReference type="ChEBI" id="CHEBI:4167"/>
        <dbReference type="ChEBI" id="CHEBI:15378"/>
        <dbReference type="ChEBI" id="CHEBI:16217"/>
        <dbReference type="ChEBI" id="CHEBI:57783"/>
        <dbReference type="ChEBI" id="CHEBI:58349"/>
        <dbReference type="EC" id="1.1.1.47"/>
    </reaction>
</comment>
<keyword evidence="3 10" id="KW-0479">Metal-binding</keyword>
<dbReference type="EC" id="1.1.1.47" evidence="10"/>
<feature type="binding site" evidence="10">
    <location>
        <position position="41"/>
    </location>
    <ligand>
        <name>substrate</name>
    </ligand>
</feature>
<evidence type="ECO:0000256" key="7">
    <source>
        <dbReference type="ARBA" id="ARBA00023002"/>
    </source>
</evidence>
<evidence type="ECO:0000256" key="8">
    <source>
        <dbReference type="ARBA" id="ARBA00023027"/>
    </source>
</evidence>
<keyword evidence="6 10" id="KW-0521">NADP</keyword>
<feature type="binding site" evidence="10">
    <location>
        <begin position="213"/>
        <end position="215"/>
    </location>
    <ligand>
        <name>NADP(+)</name>
        <dbReference type="ChEBI" id="CHEBI:58349"/>
    </ligand>
</feature>
<keyword evidence="4 10" id="KW-0547">Nucleotide-binding</keyword>
<comment type="caution">
    <text evidence="13">The sequence shown here is derived from an EMBL/GenBank/DDBJ whole genome shotgun (WGS) entry which is preliminary data.</text>
</comment>
<feature type="binding site" evidence="10">
    <location>
        <begin position="302"/>
        <end position="304"/>
    </location>
    <ligand>
        <name>NADP(+)</name>
        <dbReference type="ChEBI" id="CHEBI:58349"/>
    </ligand>
</feature>
<accession>A0A8G2FXG4</accession>
<dbReference type="FunFam" id="3.90.180.10:FF:000074">
    <property type="entry name" value="Glucose 1-dehydrogenase"/>
    <property type="match status" value="1"/>
</dbReference>
<feature type="binding site" evidence="10">
    <location>
        <begin position="273"/>
        <end position="275"/>
    </location>
    <ligand>
        <name>NADP(+)</name>
        <dbReference type="ChEBI" id="CHEBI:58349"/>
    </ligand>
</feature>
<protein>
    <recommendedName>
        <fullName evidence="10">Glucose 1-dehydrogenase</fullName>
        <shortName evidence="10">GDH</shortName>
        <shortName evidence="10">GlcDH</shortName>
        <ecNumber evidence="10">1.1.1.47</ecNumber>
    </recommendedName>
</protein>
<keyword evidence="7 10" id="KW-0560">Oxidoreductase</keyword>
<dbReference type="InterPro" id="IPR013154">
    <property type="entry name" value="ADH-like_N"/>
</dbReference>
<dbReference type="InterPro" id="IPR011032">
    <property type="entry name" value="GroES-like_sf"/>
</dbReference>
<keyword evidence="8 10" id="KW-0520">NAD</keyword>
<dbReference type="GO" id="GO:0019595">
    <property type="term" value="P:non-phosphorylated glucose catabolic process"/>
    <property type="evidence" value="ECO:0007669"/>
    <property type="project" value="UniProtKB-UniRule"/>
</dbReference>
<evidence type="ECO:0000256" key="10">
    <source>
        <dbReference type="HAMAP-Rule" id="MF_02127"/>
    </source>
</evidence>
<proteinExistence type="inferred from homology"/>
<comment type="cofactor">
    <cofactor evidence="1">
        <name>Zn(2+)</name>
        <dbReference type="ChEBI" id="CHEBI:29105"/>
    </cofactor>
</comment>
<name>A0A8G2FXG4_PICTO</name>
<evidence type="ECO:0000256" key="1">
    <source>
        <dbReference type="ARBA" id="ARBA00001947"/>
    </source>
</evidence>
<gene>
    <name evidence="10" type="primary">gdh</name>
    <name evidence="13" type="ORF">SAMN02745355_1208</name>
</gene>
<dbReference type="RefSeq" id="WP_084272992.1">
    <property type="nucleotide sequence ID" value="NZ_FWYE01000003.1"/>
</dbReference>
<dbReference type="Gene3D" id="3.40.50.720">
    <property type="entry name" value="NAD(P)-binding Rossmann-like Domain"/>
    <property type="match status" value="1"/>
</dbReference>
<dbReference type="GO" id="GO:0005536">
    <property type="term" value="F:D-glucose binding"/>
    <property type="evidence" value="ECO:0007669"/>
    <property type="project" value="UniProtKB-UniRule"/>
</dbReference>
<comment type="function">
    <text evidence="10">Catalyzes the NAD(P)(+)-dependent oxidation of D-glucose to D-gluconate via gluconolactone. Can utilize both NAD(+) and NADP(+) as electron acceptor. Is involved in the degradation of glucose through a non-phosphorylative variant of the Entner-Doudoroff pathway.</text>
</comment>
<evidence type="ECO:0000313" key="13">
    <source>
        <dbReference type="EMBL" id="SMD31280.1"/>
    </source>
</evidence>
<keyword evidence="9 10" id="KW-0119">Carbohydrate metabolism</keyword>
<dbReference type="SUPFAM" id="SSF50129">
    <property type="entry name" value="GroES-like"/>
    <property type="match status" value="1"/>
</dbReference>
<sequence>MVRAIITNAPNGGVKIENVNITEPEHYEVKLRPVYTGLCGTDRGEVLGNLSFAYNEPGYNYLVLGHEAICQVIEASENPYKIKPGDYVVPVVRRPGKCVNCRIGREDDCSDGDKHEAGITGLHGFMRDYFYDEAKNLVKINDKNMVKVAVLTEPTKSVMKAFEVFDTVSKRSIFQGDDSTNLTKNCLIIGTGSEAFLYAFMAREYRFNVFMTNRHPVGEEKLSIISRINADFYDYTREDPLKGIDLLIDTSGDPGTIFRFVRKMNYNGVVILFGTNGRAPATSIDGEDIDYIIERNISLVGSVDGAKRHYLRAVEYLEKWNYSEGSVINRLITGVFEPEDVSIFTKKPENEIKSVIKWS</sequence>
<organism evidence="13 14">
    <name type="scientific">Picrophilus torridus (strain ATCC 700027 / DSM 9790 / JCM 10055 / NBRC 100828 / KAW 2/3)</name>
    <dbReference type="NCBI Taxonomy" id="1122961"/>
    <lineage>
        <taxon>Archaea</taxon>
        <taxon>Methanobacteriati</taxon>
        <taxon>Thermoplasmatota</taxon>
        <taxon>Thermoplasmata</taxon>
        <taxon>Thermoplasmatales</taxon>
        <taxon>Picrophilaceae</taxon>
        <taxon>Picrophilus</taxon>
    </lineage>
</organism>
<feature type="binding site" evidence="10">
    <location>
        <position position="153"/>
    </location>
    <ligand>
        <name>substrate</name>
    </ligand>
</feature>
<evidence type="ECO:0000313" key="14">
    <source>
        <dbReference type="Proteomes" id="UP000192315"/>
    </source>
</evidence>
<dbReference type="HAMAP" id="MF_02127">
    <property type="entry name" value="Glucose_DH"/>
    <property type="match status" value="1"/>
</dbReference>
<dbReference type="InterPro" id="IPR050129">
    <property type="entry name" value="Zn_alcohol_dh"/>
</dbReference>